<name>A7T350_NEMVE</name>
<evidence type="ECO:0000313" key="3">
    <source>
        <dbReference type="Proteomes" id="UP000001593"/>
    </source>
</evidence>
<feature type="domain" description="DZIP3-like HEPN" evidence="1">
    <location>
        <begin position="41"/>
        <end position="174"/>
    </location>
</feature>
<dbReference type="Proteomes" id="UP000001593">
    <property type="component" value="Unassembled WGS sequence"/>
</dbReference>
<dbReference type="OMA" id="DVHIVSK"/>
<evidence type="ECO:0000259" key="1">
    <source>
        <dbReference type="Pfam" id="PF18738"/>
    </source>
</evidence>
<dbReference type="InterPro" id="IPR041249">
    <property type="entry name" value="HEPN_DZIP3"/>
</dbReference>
<dbReference type="Pfam" id="PF18738">
    <property type="entry name" value="HEPN_DZIP3"/>
    <property type="match status" value="1"/>
</dbReference>
<organism evidence="2 3">
    <name type="scientific">Nematostella vectensis</name>
    <name type="common">Starlet sea anemone</name>
    <dbReference type="NCBI Taxonomy" id="45351"/>
    <lineage>
        <taxon>Eukaryota</taxon>
        <taxon>Metazoa</taxon>
        <taxon>Cnidaria</taxon>
        <taxon>Anthozoa</taxon>
        <taxon>Hexacorallia</taxon>
        <taxon>Actiniaria</taxon>
        <taxon>Edwardsiidae</taxon>
        <taxon>Nematostella</taxon>
    </lineage>
</organism>
<proteinExistence type="predicted"/>
<dbReference type="PANTHER" id="PTHR46844">
    <property type="entry name" value="SLR5058 PROTEIN"/>
    <property type="match status" value="1"/>
</dbReference>
<dbReference type="EMBL" id="DS470401">
    <property type="protein sequence ID" value="EDO29615.1"/>
    <property type="molecule type" value="Genomic_DNA"/>
</dbReference>
<dbReference type="AlphaFoldDB" id="A7T350"/>
<dbReference type="PhylomeDB" id="A7T350"/>
<dbReference type="InParanoid" id="A7T350"/>
<evidence type="ECO:0000313" key="2">
    <source>
        <dbReference type="EMBL" id="EDO29615.1"/>
    </source>
</evidence>
<accession>A7T350</accession>
<protein>
    <recommendedName>
        <fullName evidence="1">DZIP3-like HEPN domain-containing protein</fullName>
    </recommendedName>
</protein>
<dbReference type="PANTHER" id="PTHR46844:SF1">
    <property type="entry name" value="SLR5058 PROTEIN"/>
    <property type="match status" value="1"/>
</dbReference>
<reference evidence="2 3" key="1">
    <citation type="journal article" date="2007" name="Science">
        <title>Sea anemone genome reveals ancestral eumetazoan gene repertoire and genomic organization.</title>
        <authorList>
            <person name="Putnam N.H."/>
            <person name="Srivastava M."/>
            <person name="Hellsten U."/>
            <person name="Dirks B."/>
            <person name="Chapman J."/>
            <person name="Salamov A."/>
            <person name="Terry A."/>
            <person name="Shapiro H."/>
            <person name="Lindquist E."/>
            <person name="Kapitonov V.V."/>
            <person name="Jurka J."/>
            <person name="Genikhovich G."/>
            <person name="Grigoriev I.V."/>
            <person name="Lucas S.M."/>
            <person name="Steele R.E."/>
            <person name="Finnerty J.R."/>
            <person name="Technau U."/>
            <person name="Martindale M.Q."/>
            <person name="Rokhsar D.S."/>
        </authorList>
    </citation>
    <scope>NUCLEOTIDE SEQUENCE [LARGE SCALE GENOMIC DNA]</scope>
    <source>
        <strain evidence="3">CH2 X CH6</strain>
    </source>
</reference>
<sequence>MACSVPDSTDIERERHLRLAQLLVEGGTTALRKFFDNIHPPATLATVLTTKQSQLQQLLNKGILSSTQWSKLYPASGNPESKQFDISLLSALLRNICGILTPTDPFWSTYPPDADISDEANLVRIRMLRNDFAHSTTIRHNESQFEIYWEKLSSALGALGLDKFKIDDYKMRPIGTKDYTSVIQQWVASDGVILEKLDDMASTATRHHEEVKAGIEELLKLKPSIEEVLGLRGRLEELLEFQKYISLEFAVIFPTVSEAPLYILVFT</sequence>
<keyword evidence="3" id="KW-1185">Reference proteome</keyword>
<gene>
    <name evidence="2" type="ORF">NEMVEDRAFT_v1g221655</name>
</gene>
<dbReference type="HOGENOM" id="CLU_065248_0_0_1"/>